<dbReference type="NCBIfam" id="TIGR00377">
    <property type="entry name" value="ant_ant_sig"/>
    <property type="match status" value="1"/>
</dbReference>
<dbReference type="PANTHER" id="PTHR33495:SF2">
    <property type="entry name" value="ANTI-SIGMA FACTOR ANTAGONIST TM_1081-RELATED"/>
    <property type="match status" value="1"/>
</dbReference>
<dbReference type="InterPro" id="IPR002645">
    <property type="entry name" value="STAS_dom"/>
</dbReference>
<feature type="domain" description="STAS" evidence="3">
    <location>
        <begin position="16"/>
        <end position="91"/>
    </location>
</feature>
<dbReference type="EMBL" id="QJKB01000005">
    <property type="protein sequence ID" value="PXX42430.1"/>
    <property type="molecule type" value="Genomic_DNA"/>
</dbReference>
<evidence type="ECO:0000256" key="2">
    <source>
        <dbReference type="RuleBase" id="RU003749"/>
    </source>
</evidence>
<dbReference type="Pfam" id="PF01740">
    <property type="entry name" value="STAS"/>
    <property type="match status" value="1"/>
</dbReference>
<comment type="similarity">
    <text evidence="1 2">Belongs to the anti-sigma-factor antagonist family.</text>
</comment>
<proteinExistence type="inferred from homology"/>
<evidence type="ECO:0000259" key="3">
    <source>
        <dbReference type="PROSITE" id="PS50801"/>
    </source>
</evidence>
<evidence type="ECO:0000256" key="1">
    <source>
        <dbReference type="ARBA" id="ARBA00009013"/>
    </source>
</evidence>
<dbReference type="PANTHER" id="PTHR33495">
    <property type="entry name" value="ANTI-SIGMA FACTOR ANTAGONIST TM_1081-RELATED-RELATED"/>
    <property type="match status" value="1"/>
</dbReference>
<dbReference type="SUPFAM" id="SSF52091">
    <property type="entry name" value="SpoIIaa-like"/>
    <property type="match status" value="1"/>
</dbReference>
<evidence type="ECO:0000313" key="4">
    <source>
        <dbReference type="EMBL" id="PXX42430.1"/>
    </source>
</evidence>
<reference evidence="4 5" key="1">
    <citation type="submission" date="2018-05" db="EMBL/GenBank/DDBJ databases">
        <title>Genomic Encyclopedia of Type Strains, Phase IV (KMG-IV): sequencing the most valuable type-strain genomes for metagenomic binning, comparative biology and taxonomic classification.</title>
        <authorList>
            <person name="Goeker M."/>
        </authorList>
    </citation>
    <scope>NUCLEOTIDE SEQUENCE [LARGE SCALE GENOMIC DNA]</scope>
    <source>
        <strain evidence="4 5">DSM 19792</strain>
    </source>
</reference>
<evidence type="ECO:0000313" key="5">
    <source>
        <dbReference type="Proteomes" id="UP000247792"/>
    </source>
</evidence>
<dbReference type="InterPro" id="IPR003658">
    <property type="entry name" value="Anti-sigma_ant"/>
</dbReference>
<organism evidence="4 5">
    <name type="scientific">Undibacterium pigrum</name>
    <dbReference type="NCBI Taxonomy" id="401470"/>
    <lineage>
        <taxon>Bacteria</taxon>
        <taxon>Pseudomonadati</taxon>
        <taxon>Pseudomonadota</taxon>
        <taxon>Betaproteobacteria</taxon>
        <taxon>Burkholderiales</taxon>
        <taxon>Oxalobacteraceae</taxon>
        <taxon>Undibacterium</taxon>
    </lineage>
</organism>
<dbReference type="PROSITE" id="PS50801">
    <property type="entry name" value="STAS"/>
    <property type="match status" value="1"/>
</dbReference>
<accession>A0A318J6T4</accession>
<dbReference type="Proteomes" id="UP000247792">
    <property type="component" value="Unassembled WGS sequence"/>
</dbReference>
<dbReference type="GO" id="GO:0043856">
    <property type="term" value="F:anti-sigma factor antagonist activity"/>
    <property type="evidence" value="ECO:0007669"/>
    <property type="project" value="InterPro"/>
</dbReference>
<dbReference type="AlphaFoldDB" id="A0A318J6T4"/>
<dbReference type="CDD" id="cd07043">
    <property type="entry name" value="STAS_anti-anti-sigma_factors"/>
    <property type="match status" value="1"/>
</dbReference>
<sequence length="122" mass="13651">MLEISIDETQLPTARIDLAGSLDTSTAADLEQFFTRSVSEDVKILVMSMEALTFISSEGLRVLAKIRKTMRNHGGTTYFVNLSRQVQKVFEIVRAAPLNEIFTSTAELDAYMADMQRKAVED</sequence>
<dbReference type="InterPro" id="IPR036513">
    <property type="entry name" value="STAS_dom_sf"/>
</dbReference>
<name>A0A318J6T4_9BURK</name>
<keyword evidence="5" id="KW-1185">Reference proteome</keyword>
<comment type="caution">
    <text evidence="4">The sequence shown here is derived from an EMBL/GenBank/DDBJ whole genome shotgun (WGS) entry which is preliminary data.</text>
</comment>
<protein>
    <recommendedName>
        <fullName evidence="2">Anti-sigma factor antagonist</fullName>
    </recommendedName>
</protein>
<dbReference type="Gene3D" id="3.30.750.24">
    <property type="entry name" value="STAS domain"/>
    <property type="match status" value="1"/>
</dbReference>
<gene>
    <name evidence="4" type="ORF">DFR42_10588</name>
</gene>
<dbReference type="RefSeq" id="WP_170133549.1">
    <property type="nucleotide sequence ID" value="NZ_QJKB01000005.1"/>
</dbReference>